<reference evidence="6" key="4">
    <citation type="submission" date="2019-03" db="UniProtKB">
        <authorList>
            <consortium name="EnsemblPlants"/>
        </authorList>
    </citation>
    <scope>IDENTIFICATION</scope>
</reference>
<feature type="region of interest" description="Disordered" evidence="4">
    <location>
        <begin position="1"/>
        <end position="64"/>
    </location>
</feature>
<accession>A0A453FI53</accession>
<evidence type="ECO:0000259" key="5">
    <source>
        <dbReference type="PROSITE" id="PS51795"/>
    </source>
</evidence>
<evidence type="ECO:0000313" key="6">
    <source>
        <dbReference type="EnsemblPlants" id="AET3Gv20682700.2"/>
    </source>
</evidence>
<keyword evidence="7" id="KW-1185">Reference proteome</keyword>
<dbReference type="Proteomes" id="UP000015105">
    <property type="component" value="Chromosome 3D"/>
</dbReference>
<dbReference type="Pfam" id="PF04570">
    <property type="entry name" value="zf-FLZ"/>
    <property type="match status" value="1"/>
</dbReference>
<comment type="similarity">
    <text evidence="1">Belongs to the FLZ family.</text>
</comment>
<dbReference type="GO" id="GO:0046872">
    <property type="term" value="F:metal ion binding"/>
    <property type="evidence" value="ECO:0007669"/>
    <property type="project" value="UniProtKB-KW"/>
</dbReference>
<reference evidence="7" key="2">
    <citation type="journal article" date="2017" name="Nat. Plants">
        <title>The Aegilops tauschii genome reveals multiple impacts of transposons.</title>
        <authorList>
            <person name="Zhao G."/>
            <person name="Zou C."/>
            <person name="Li K."/>
            <person name="Wang K."/>
            <person name="Li T."/>
            <person name="Gao L."/>
            <person name="Zhang X."/>
            <person name="Wang H."/>
            <person name="Yang Z."/>
            <person name="Liu X."/>
            <person name="Jiang W."/>
            <person name="Mao L."/>
            <person name="Kong X."/>
            <person name="Jiao Y."/>
            <person name="Jia J."/>
        </authorList>
    </citation>
    <scope>NUCLEOTIDE SEQUENCE [LARGE SCALE GENOMIC DNA]</scope>
    <source>
        <strain evidence="7">cv. AL8/78</strain>
    </source>
</reference>
<dbReference type="Gramene" id="AET3Gv20682700.2">
    <property type="protein sequence ID" value="AET3Gv20682700.2"/>
    <property type="gene ID" value="AET3Gv20682700"/>
</dbReference>
<keyword evidence="2" id="KW-0479">Metal-binding</keyword>
<dbReference type="AlphaFoldDB" id="A0A453FI53"/>
<organism evidence="6 7">
    <name type="scientific">Aegilops tauschii subsp. strangulata</name>
    <name type="common">Goatgrass</name>
    <dbReference type="NCBI Taxonomy" id="200361"/>
    <lineage>
        <taxon>Eukaryota</taxon>
        <taxon>Viridiplantae</taxon>
        <taxon>Streptophyta</taxon>
        <taxon>Embryophyta</taxon>
        <taxon>Tracheophyta</taxon>
        <taxon>Spermatophyta</taxon>
        <taxon>Magnoliopsida</taxon>
        <taxon>Liliopsida</taxon>
        <taxon>Poales</taxon>
        <taxon>Poaceae</taxon>
        <taxon>BOP clade</taxon>
        <taxon>Pooideae</taxon>
        <taxon>Triticodae</taxon>
        <taxon>Triticeae</taxon>
        <taxon>Triticinae</taxon>
        <taxon>Aegilops</taxon>
    </lineage>
</organism>
<dbReference type="InterPro" id="IPR007650">
    <property type="entry name" value="Zf-FLZ_dom"/>
</dbReference>
<name>A0A453FI53_AEGTS</name>
<dbReference type="InterPro" id="IPR044593">
    <property type="entry name" value="FLZ8/MARD1"/>
</dbReference>
<evidence type="ECO:0000256" key="1">
    <source>
        <dbReference type="ARBA" id="ARBA00009374"/>
    </source>
</evidence>
<dbReference type="EnsemblPlants" id="AET3Gv20682700.2">
    <property type="protein sequence ID" value="AET3Gv20682700.2"/>
    <property type="gene ID" value="AET3Gv20682700"/>
</dbReference>
<feature type="domain" description="FLZ-type" evidence="5">
    <location>
        <begin position="320"/>
        <end position="363"/>
    </location>
</feature>
<dbReference type="PANTHER" id="PTHR46443">
    <property type="entry name" value="FCS-LIKE ZINC FINGER 8"/>
    <property type="match status" value="1"/>
</dbReference>
<protein>
    <recommendedName>
        <fullName evidence="5">FLZ-type domain-containing protein</fullName>
    </recommendedName>
</protein>
<evidence type="ECO:0000256" key="4">
    <source>
        <dbReference type="SAM" id="MobiDB-lite"/>
    </source>
</evidence>
<feature type="compositionally biased region" description="Basic residues" evidence="4">
    <location>
        <begin position="21"/>
        <end position="42"/>
    </location>
</feature>
<evidence type="ECO:0000313" key="7">
    <source>
        <dbReference type="Proteomes" id="UP000015105"/>
    </source>
</evidence>
<sequence>ERGEEPRRRHRTRPLLLHAACPRRGHLSSPHKHTSKQPHGKHGGGGAAAASLEREAECPGSLPHPIPPFLLPTLLSPVARGGAPPPERASPPGRRIDRERQLASACAPQEQAMDNCADQSLGQRSIGFFRVPGLFVRLSSKGLNAVDPDSVWSPTSPLDFKNLPSSNTVGTNLKPTGLLGIEADLLKLRTGSPRVGLGLVDALTADEGSLHFGGKNSFLESIKPFLELGLPKAAADASSCQKTGSAGLGAAMKENTGFVHCDCEDEEYTCVIEHGPNPRTTHILKGHTVEVPNGVRSKRPIFTIEPIEEQSWPSMPAAGAASGSCSHCRKRLREDMDTFMYLGEAFCSNECRKCCIEEEIDEVVVELMMLDSGGSSAGLHW</sequence>
<proteinExistence type="inferred from homology"/>
<feature type="zinc finger region" description="FLZ-type" evidence="3">
    <location>
        <begin position="320"/>
        <end position="363"/>
    </location>
</feature>
<evidence type="ECO:0000256" key="2">
    <source>
        <dbReference type="ARBA" id="ARBA00022723"/>
    </source>
</evidence>
<reference evidence="6" key="3">
    <citation type="journal article" date="2017" name="Nature">
        <title>Genome sequence of the progenitor of the wheat D genome Aegilops tauschii.</title>
        <authorList>
            <person name="Luo M.C."/>
            <person name="Gu Y.Q."/>
            <person name="Puiu D."/>
            <person name="Wang H."/>
            <person name="Twardziok S.O."/>
            <person name="Deal K.R."/>
            <person name="Huo N."/>
            <person name="Zhu T."/>
            <person name="Wang L."/>
            <person name="Wang Y."/>
            <person name="McGuire P.E."/>
            <person name="Liu S."/>
            <person name="Long H."/>
            <person name="Ramasamy R.K."/>
            <person name="Rodriguez J.C."/>
            <person name="Van S.L."/>
            <person name="Yuan L."/>
            <person name="Wang Z."/>
            <person name="Xia Z."/>
            <person name="Xiao L."/>
            <person name="Anderson O.D."/>
            <person name="Ouyang S."/>
            <person name="Liang Y."/>
            <person name="Zimin A.V."/>
            <person name="Pertea G."/>
            <person name="Qi P."/>
            <person name="Bennetzen J.L."/>
            <person name="Dai X."/>
            <person name="Dawson M.W."/>
            <person name="Muller H.G."/>
            <person name="Kugler K."/>
            <person name="Rivarola-Duarte L."/>
            <person name="Spannagl M."/>
            <person name="Mayer K.F.X."/>
            <person name="Lu F.H."/>
            <person name="Bevan M.W."/>
            <person name="Leroy P."/>
            <person name="Li P."/>
            <person name="You F.M."/>
            <person name="Sun Q."/>
            <person name="Liu Z."/>
            <person name="Lyons E."/>
            <person name="Wicker T."/>
            <person name="Salzberg S.L."/>
            <person name="Devos K.M."/>
            <person name="Dvorak J."/>
        </authorList>
    </citation>
    <scope>NUCLEOTIDE SEQUENCE [LARGE SCALE GENOMIC DNA]</scope>
    <source>
        <strain evidence="6">cv. AL8/78</strain>
    </source>
</reference>
<evidence type="ECO:0000256" key="3">
    <source>
        <dbReference type="PROSITE-ProRule" id="PRU01131"/>
    </source>
</evidence>
<reference evidence="6" key="5">
    <citation type="journal article" date="2021" name="G3 (Bethesda)">
        <title>Aegilops tauschii genome assembly Aet v5.0 features greater sequence contiguity and improved annotation.</title>
        <authorList>
            <person name="Wang L."/>
            <person name="Zhu T."/>
            <person name="Rodriguez J.C."/>
            <person name="Deal K.R."/>
            <person name="Dubcovsky J."/>
            <person name="McGuire P.E."/>
            <person name="Lux T."/>
            <person name="Spannagl M."/>
            <person name="Mayer K.F.X."/>
            <person name="Baldrich P."/>
            <person name="Meyers B.C."/>
            <person name="Huo N."/>
            <person name="Gu Y.Q."/>
            <person name="Zhou H."/>
            <person name="Devos K.M."/>
            <person name="Bennetzen J.L."/>
            <person name="Unver T."/>
            <person name="Budak H."/>
            <person name="Gulick P.J."/>
            <person name="Galiba G."/>
            <person name="Kalapos B."/>
            <person name="Nelson D.R."/>
            <person name="Li P."/>
            <person name="You F.M."/>
            <person name="Luo M.C."/>
            <person name="Dvorak J."/>
        </authorList>
    </citation>
    <scope>NUCLEOTIDE SEQUENCE [LARGE SCALE GENOMIC DNA]</scope>
    <source>
        <strain evidence="6">cv. AL8/78</strain>
    </source>
</reference>
<reference evidence="7" key="1">
    <citation type="journal article" date="2014" name="Science">
        <title>Ancient hybridizations among the ancestral genomes of bread wheat.</title>
        <authorList>
            <consortium name="International Wheat Genome Sequencing Consortium,"/>
            <person name="Marcussen T."/>
            <person name="Sandve S.R."/>
            <person name="Heier L."/>
            <person name="Spannagl M."/>
            <person name="Pfeifer M."/>
            <person name="Jakobsen K.S."/>
            <person name="Wulff B.B."/>
            <person name="Steuernagel B."/>
            <person name="Mayer K.F."/>
            <person name="Olsen O.A."/>
        </authorList>
    </citation>
    <scope>NUCLEOTIDE SEQUENCE [LARGE SCALE GENOMIC DNA]</scope>
    <source>
        <strain evidence="7">cv. AL8/78</strain>
    </source>
</reference>
<feature type="region of interest" description="Disordered" evidence="4">
    <location>
        <begin position="76"/>
        <end position="95"/>
    </location>
</feature>
<dbReference type="PANTHER" id="PTHR46443:SF1">
    <property type="entry name" value="OS01G0719000 PROTEIN"/>
    <property type="match status" value="1"/>
</dbReference>
<dbReference type="PROSITE" id="PS51795">
    <property type="entry name" value="ZF_FLZ"/>
    <property type="match status" value="1"/>
</dbReference>